<evidence type="ECO:0000313" key="2">
    <source>
        <dbReference type="Proteomes" id="UP000054721"/>
    </source>
</evidence>
<accession>A0A0V1KI64</accession>
<dbReference type="AlphaFoldDB" id="A0A0V1KI64"/>
<keyword evidence="2" id="KW-1185">Reference proteome</keyword>
<reference evidence="1 2" key="1">
    <citation type="submission" date="2015-05" db="EMBL/GenBank/DDBJ databases">
        <title>Evolution of Trichinella species and genotypes.</title>
        <authorList>
            <person name="Korhonen P.K."/>
            <person name="Edoardo P."/>
            <person name="Giuseppe L.R."/>
            <person name="Gasser R.B."/>
        </authorList>
    </citation>
    <scope>NUCLEOTIDE SEQUENCE [LARGE SCALE GENOMIC DNA]</scope>
    <source>
        <strain evidence="1">ISS10</strain>
    </source>
</reference>
<protein>
    <submittedName>
        <fullName evidence="1">Uncharacterized protein</fullName>
    </submittedName>
</protein>
<proteinExistence type="predicted"/>
<sequence length="34" mass="4069">MCQDLCSMLYRDYLILAENCTYMENTFTKEALIK</sequence>
<organism evidence="1 2">
    <name type="scientific">Trichinella nativa</name>
    <dbReference type="NCBI Taxonomy" id="6335"/>
    <lineage>
        <taxon>Eukaryota</taxon>
        <taxon>Metazoa</taxon>
        <taxon>Ecdysozoa</taxon>
        <taxon>Nematoda</taxon>
        <taxon>Enoplea</taxon>
        <taxon>Dorylaimia</taxon>
        <taxon>Trichinellida</taxon>
        <taxon>Trichinellidae</taxon>
        <taxon>Trichinella</taxon>
    </lineage>
</organism>
<comment type="caution">
    <text evidence="1">The sequence shown here is derived from an EMBL/GenBank/DDBJ whole genome shotgun (WGS) entry which is preliminary data.</text>
</comment>
<name>A0A0V1KI64_9BILA</name>
<gene>
    <name evidence="1" type="ORF">T02_4420</name>
</gene>
<dbReference type="EMBL" id="JYDW01001830">
    <property type="protein sequence ID" value="KRZ46909.1"/>
    <property type="molecule type" value="Genomic_DNA"/>
</dbReference>
<evidence type="ECO:0000313" key="1">
    <source>
        <dbReference type="EMBL" id="KRZ46909.1"/>
    </source>
</evidence>
<dbReference type="Proteomes" id="UP000054721">
    <property type="component" value="Unassembled WGS sequence"/>
</dbReference>